<dbReference type="GO" id="GO:0016853">
    <property type="term" value="F:isomerase activity"/>
    <property type="evidence" value="ECO:0007669"/>
    <property type="project" value="TreeGrafter"/>
</dbReference>
<organism evidence="2 3">
    <name type="scientific">Dendrothele bispora (strain CBS 962.96)</name>
    <dbReference type="NCBI Taxonomy" id="1314807"/>
    <lineage>
        <taxon>Eukaryota</taxon>
        <taxon>Fungi</taxon>
        <taxon>Dikarya</taxon>
        <taxon>Basidiomycota</taxon>
        <taxon>Agaricomycotina</taxon>
        <taxon>Agaricomycetes</taxon>
        <taxon>Agaricomycetidae</taxon>
        <taxon>Agaricales</taxon>
        <taxon>Agaricales incertae sedis</taxon>
        <taxon>Dendrothele</taxon>
    </lineage>
</organism>
<gene>
    <name evidence="2" type="ORF">K435DRAFT_363607</name>
</gene>
<evidence type="ECO:0000313" key="3">
    <source>
        <dbReference type="Proteomes" id="UP000297245"/>
    </source>
</evidence>
<evidence type="ECO:0000313" key="2">
    <source>
        <dbReference type="EMBL" id="THU86568.1"/>
    </source>
</evidence>
<proteinExistence type="predicted"/>
<dbReference type="SUPFAM" id="SSF54506">
    <property type="entry name" value="Diaminopimelate epimerase-like"/>
    <property type="match status" value="1"/>
</dbReference>
<dbReference type="GO" id="GO:0005737">
    <property type="term" value="C:cytoplasm"/>
    <property type="evidence" value="ECO:0007669"/>
    <property type="project" value="TreeGrafter"/>
</dbReference>
<reference evidence="2 3" key="1">
    <citation type="journal article" date="2019" name="Nat. Ecol. Evol.">
        <title>Megaphylogeny resolves global patterns of mushroom evolution.</title>
        <authorList>
            <person name="Varga T."/>
            <person name="Krizsan K."/>
            <person name="Foldi C."/>
            <person name="Dima B."/>
            <person name="Sanchez-Garcia M."/>
            <person name="Sanchez-Ramirez S."/>
            <person name="Szollosi G.J."/>
            <person name="Szarkandi J.G."/>
            <person name="Papp V."/>
            <person name="Albert L."/>
            <person name="Andreopoulos W."/>
            <person name="Angelini C."/>
            <person name="Antonin V."/>
            <person name="Barry K.W."/>
            <person name="Bougher N.L."/>
            <person name="Buchanan P."/>
            <person name="Buyck B."/>
            <person name="Bense V."/>
            <person name="Catcheside P."/>
            <person name="Chovatia M."/>
            <person name="Cooper J."/>
            <person name="Damon W."/>
            <person name="Desjardin D."/>
            <person name="Finy P."/>
            <person name="Geml J."/>
            <person name="Haridas S."/>
            <person name="Hughes K."/>
            <person name="Justo A."/>
            <person name="Karasinski D."/>
            <person name="Kautmanova I."/>
            <person name="Kiss B."/>
            <person name="Kocsube S."/>
            <person name="Kotiranta H."/>
            <person name="LaButti K.M."/>
            <person name="Lechner B.E."/>
            <person name="Liimatainen K."/>
            <person name="Lipzen A."/>
            <person name="Lukacs Z."/>
            <person name="Mihaltcheva S."/>
            <person name="Morgado L.N."/>
            <person name="Niskanen T."/>
            <person name="Noordeloos M.E."/>
            <person name="Ohm R.A."/>
            <person name="Ortiz-Santana B."/>
            <person name="Ovrebo C."/>
            <person name="Racz N."/>
            <person name="Riley R."/>
            <person name="Savchenko A."/>
            <person name="Shiryaev A."/>
            <person name="Soop K."/>
            <person name="Spirin V."/>
            <person name="Szebenyi C."/>
            <person name="Tomsovsky M."/>
            <person name="Tulloss R.E."/>
            <person name="Uehling J."/>
            <person name="Grigoriev I.V."/>
            <person name="Vagvolgyi C."/>
            <person name="Papp T."/>
            <person name="Martin F.M."/>
            <person name="Miettinen O."/>
            <person name="Hibbett D.S."/>
            <person name="Nagy L.G."/>
        </authorList>
    </citation>
    <scope>NUCLEOTIDE SEQUENCE [LARGE SCALE GENOMIC DNA]</scope>
    <source>
        <strain evidence="2 3">CBS 962.96</strain>
    </source>
</reference>
<dbReference type="InterPro" id="IPR003719">
    <property type="entry name" value="Phenazine_PhzF-like"/>
</dbReference>
<evidence type="ECO:0000256" key="1">
    <source>
        <dbReference type="PIRSR" id="PIRSR016184-1"/>
    </source>
</evidence>
<keyword evidence="3" id="KW-1185">Reference proteome</keyword>
<dbReference type="PIRSF" id="PIRSF016184">
    <property type="entry name" value="PhzC_PhzF"/>
    <property type="match status" value="1"/>
</dbReference>
<dbReference type="Gene3D" id="3.10.310.10">
    <property type="entry name" value="Diaminopimelate Epimerase, Chain A, domain 1"/>
    <property type="match status" value="2"/>
</dbReference>
<accession>A0A4S8LDV6</accession>
<sequence>MSKLTFVQLDVFTGVRYEGNPLAIVSAPSSSPLTQEQKQQIAREFNLSETVFVHDVVGPESSDSSLVFPIDIFTPNEELPFAGHPTIGTGSHLLKAHPNHQTVTLRTKAGDIPVVREPNGVRLRVPINFKVHDPYVHPNAKSSVIQPDLTEADYVNGPDAPEAVASIVKGMTFLLLELASEEALTRVKPYSERVLVPDEHLGEWKGFSSVYIFAVMEDGVTVRTRMFEGTFEDPATGSAASTLCGYLAKKKGPGEWKFRVVQGVEMGRRSEIGVNVSVNSGGEVQKIELIGNAVGVMGGFVEI</sequence>
<dbReference type="NCBIfam" id="TIGR00654">
    <property type="entry name" value="PhzF_family"/>
    <property type="match status" value="1"/>
</dbReference>
<name>A0A4S8LDV6_DENBC</name>
<dbReference type="Pfam" id="PF02567">
    <property type="entry name" value="PhzC-PhzF"/>
    <property type="match status" value="1"/>
</dbReference>
<dbReference type="EMBL" id="ML179492">
    <property type="protein sequence ID" value="THU86568.1"/>
    <property type="molecule type" value="Genomic_DNA"/>
</dbReference>
<dbReference type="AlphaFoldDB" id="A0A4S8LDV6"/>
<dbReference type="OrthoDB" id="75169at2759"/>
<dbReference type="Proteomes" id="UP000297245">
    <property type="component" value="Unassembled WGS sequence"/>
</dbReference>
<dbReference type="PANTHER" id="PTHR13774:SF32">
    <property type="entry name" value="ANTISENSE-ENHANCING SEQUENCE 1"/>
    <property type="match status" value="1"/>
</dbReference>
<protein>
    <submittedName>
        <fullName evidence="2">Phenazine biosynthesis PhzC/PhzF protein</fullName>
    </submittedName>
</protein>
<dbReference type="PANTHER" id="PTHR13774">
    <property type="entry name" value="PHENAZINE BIOSYNTHESIS PROTEIN"/>
    <property type="match status" value="1"/>
</dbReference>
<feature type="active site" evidence="1">
    <location>
        <position position="49"/>
    </location>
</feature>